<dbReference type="EMBL" id="PEZW01000014">
    <property type="protein sequence ID" value="PIS07723.1"/>
    <property type="molecule type" value="Genomic_DNA"/>
</dbReference>
<protein>
    <submittedName>
        <fullName evidence="1">Uncharacterized protein</fullName>
    </submittedName>
</protein>
<sequence>MPQVLINWLNLERFFKLGGLVDQIIDTGNRVEFDVDDVLDIFGYEWAELSDDDQNRLGTIVTEFASPHELIIQRTEEKCIILTD</sequence>
<name>A0A2H0W6J3_9BACT</name>
<proteinExistence type="predicted"/>
<reference evidence="2" key="1">
    <citation type="submission" date="2017-09" db="EMBL/GenBank/DDBJ databases">
        <title>Depth-based differentiation of microbial function through sediment-hosted aquifers and enrichment of novel symbionts in the deep terrestrial subsurface.</title>
        <authorList>
            <person name="Probst A.J."/>
            <person name="Ladd B."/>
            <person name="Jarett J.K."/>
            <person name="Geller-Mcgrath D.E."/>
            <person name="Sieber C.M.K."/>
            <person name="Emerson J.B."/>
            <person name="Anantharaman K."/>
            <person name="Thomas B.C."/>
            <person name="Malmstrom R."/>
            <person name="Stieglmeier M."/>
            <person name="Klingl A."/>
            <person name="Woyke T."/>
            <person name="Ryan C.M."/>
            <person name="Banfield J.F."/>
        </authorList>
    </citation>
    <scope>NUCLEOTIDE SEQUENCE [LARGE SCALE GENOMIC DNA]</scope>
</reference>
<accession>A0A2H0W6J3</accession>
<evidence type="ECO:0000313" key="2">
    <source>
        <dbReference type="Proteomes" id="UP000231382"/>
    </source>
</evidence>
<dbReference type="Proteomes" id="UP000231382">
    <property type="component" value="Unassembled WGS sequence"/>
</dbReference>
<dbReference type="AlphaFoldDB" id="A0A2H0W6J3"/>
<organism evidence="1 2">
    <name type="scientific">Candidatus Berkelbacteria bacterium CG10_big_fil_rev_8_21_14_0_10_43_13</name>
    <dbReference type="NCBI Taxonomy" id="1974514"/>
    <lineage>
        <taxon>Bacteria</taxon>
        <taxon>Candidatus Berkelbacteria</taxon>
    </lineage>
</organism>
<evidence type="ECO:0000313" key="1">
    <source>
        <dbReference type="EMBL" id="PIS07723.1"/>
    </source>
</evidence>
<gene>
    <name evidence="1" type="ORF">COT78_02010</name>
</gene>
<comment type="caution">
    <text evidence="1">The sequence shown here is derived from an EMBL/GenBank/DDBJ whole genome shotgun (WGS) entry which is preliminary data.</text>
</comment>